<sequence length="72" mass="7948">MGMNSTIGELRGQWSNPSDILSLLFIGGDMVQKAIAQLVFMPTSECPSNGFVRNGLKWTSKRSQLLERSGLF</sequence>
<reference evidence="1 2" key="1">
    <citation type="submission" date="2023-10" db="EMBL/GenBank/DDBJ databases">
        <title>Draft genome sequence of Xylaria bambusicola isolate GMP-LS, the root and basal stem rot pathogen of sugarcane in Indonesia.</title>
        <authorList>
            <person name="Selvaraj P."/>
            <person name="Muralishankar V."/>
            <person name="Muruganantham S."/>
            <person name="Sp S."/>
            <person name="Haryani S."/>
            <person name="Lau K.J.X."/>
            <person name="Naqvi N.I."/>
        </authorList>
    </citation>
    <scope>NUCLEOTIDE SEQUENCE [LARGE SCALE GENOMIC DNA]</scope>
    <source>
        <strain evidence="1">GMP-LS</strain>
    </source>
</reference>
<accession>A0AAN7V4X0</accession>
<organism evidence="1 2">
    <name type="scientific">Xylaria bambusicola</name>
    <dbReference type="NCBI Taxonomy" id="326684"/>
    <lineage>
        <taxon>Eukaryota</taxon>
        <taxon>Fungi</taxon>
        <taxon>Dikarya</taxon>
        <taxon>Ascomycota</taxon>
        <taxon>Pezizomycotina</taxon>
        <taxon>Sordariomycetes</taxon>
        <taxon>Xylariomycetidae</taxon>
        <taxon>Xylariales</taxon>
        <taxon>Xylariaceae</taxon>
        <taxon>Xylaria</taxon>
    </lineage>
</organism>
<evidence type="ECO:0000313" key="1">
    <source>
        <dbReference type="EMBL" id="KAK5636034.1"/>
    </source>
</evidence>
<gene>
    <name evidence="1" type="ORF">RRF57_011746</name>
</gene>
<dbReference type="EMBL" id="JAWHQM010000061">
    <property type="protein sequence ID" value="KAK5636034.1"/>
    <property type="molecule type" value="Genomic_DNA"/>
</dbReference>
<dbReference type="Proteomes" id="UP001305414">
    <property type="component" value="Unassembled WGS sequence"/>
</dbReference>
<keyword evidence="2" id="KW-1185">Reference proteome</keyword>
<evidence type="ECO:0000313" key="2">
    <source>
        <dbReference type="Proteomes" id="UP001305414"/>
    </source>
</evidence>
<comment type="caution">
    <text evidence="1">The sequence shown here is derived from an EMBL/GenBank/DDBJ whole genome shotgun (WGS) entry which is preliminary data.</text>
</comment>
<dbReference type="AlphaFoldDB" id="A0AAN7V4X0"/>
<name>A0AAN7V4X0_9PEZI</name>
<proteinExistence type="predicted"/>
<protein>
    <submittedName>
        <fullName evidence="1">Uncharacterized protein</fullName>
    </submittedName>
</protein>